<dbReference type="EC" id="3.4.11.4" evidence="9"/>
<dbReference type="PANTHER" id="PTHR42994">
    <property type="entry name" value="PEPTIDASE T"/>
    <property type="match status" value="1"/>
</dbReference>
<keyword evidence="2" id="KW-0645">Protease</keyword>
<dbReference type="InterPro" id="IPR008007">
    <property type="entry name" value="Peptidase_M42"/>
</dbReference>
<dbReference type="PANTHER" id="PTHR42994:SF2">
    <property type="entry name" value="PEPTIDASE"/>
    <property type="match status" value="1"/>
</dbReference>
<keyword evidence="6" id="KW-0482">Metalloprotease</keyword>
<evidence type="ECO:0000256" key="3">
    <source>
        <dbReference type="ARBA" id="ARBA00022723"/>
    </source>
</evidence>
<dbReference type="RefSeq" id="WP_307412272.1">
    <property type="nucleotide sequence ID" value="NZ_JAUSUR010000014.1"/>
</dbReference>
<keyword evidence="4 9" id="KW-0378">Hydrolase</keyword>
<dbReference type="Pfam" id="PF01546">
    <property type="entry name" value="Peptidase_M20"/>
    <property type="match status" value="1"/>
</dbReference>
<evidence type="ECO:0000256" key="5">
    <source>
        <dbReference type="ARBA" id="ARBA00022833"/>
    </source>
</evidence>
<dbReference type="InterPro" id="IPR002933">
    <property type="entry name" value="Peptidase_M20"/>
</dbReference>
<protein>
    <submittedName>
        <fullName evidence="9">Tripeptide aminopeptidase</fullName>
        <ecNumber evidence="9">3.4.11.4</ecNumber>
    </submittedName>
</protein>
<dbReference type="Gene3D" id="3.30.70.360">
    <property type="match status" value="1"/>
</dbReference>
<keyword evidence="3" id="KW-0479">Metal-binding</keyword>
<evidence type="ECO:0000256" key="2">
    <source>
        <dbReference type="ARBA" id="ARBA00022670"/>
    </source>
</evidence>
<feature type="domain" description="Peptidase M20 dimerisation" evidence="8">
    <location>
        <begin position="177"/>
        <end position="269"/>
    </location>
</feature>
<accession>A0ABU0E8U5</accession>
<dbReference type="Proteomes" id="UP001230220">
    <property type="component" value="Unassembled WGS sequence"/>
</dbReference>
<dbReference type="PIRSF" id="PIRSF001123">
    <property type="entry name" value="PepA_GA"/>
    <property type="match status" value="1"/>
</dbReference>
<gene>
    <name evidence="9" type="ORF">J2S15_004077</name>
</gene>
<evidence type="ECO:0000313" key="9">
    <source>
        <dbReference type="EMBL" id="MDQ0363312.1"/>
    </source>
</evidence>
<dbReference type="EMBL" id="JAUSUR010000014">
    <property type="protein sequence ID" value="MDQ0363312.1"/>
    <property type="molecule type" value="Genomic_DNA"/>
</dbReference>
<dbReference type="InterPro" id="IPR036264">
    <property type="entry name" value="Bact_exopeptidase_dim_dom"/>
</dbReference>
<dbReference type="GO" id="GO:0045148">
    <property type="term" value="F:tripeptide aminopeptidase activity"/>
    <property type="evidence" value="ECO:0007669"/>
    <property type="project" value="UniProtKB-EC"/>
</dbReference>
<dbReference type="InterPro" id="IPR001261">
    <property type="entry name" value="ArgE/DapE_CS"/>
</dbReference>
<dbReference type="SUPFAM" id="SSF53187">
    <property type="entry name" value="Zn-dependent exopeptidases"/>
    <property type="match status" value="1"/>
</dbReference>
<keyword evidence="10" id="KW-1185">Reference proteome</keyword>
<dbReference type="SUPFAM" id="SSF55031">
    <property type="entry name" value="Bacterial exopeptidase dimerisation domain"/>
    <property type="match status" value="1"/>
</dbReference>
<name>A0ABU0E8U5_9FIRM</name>
<evidence type="ECO:0000256" key="7">
    <source>
        <dbReference type="PIRNR" id="PIRNR001123"/>
    </source>
</evidence>
<dbReference type="Pfam" id="PF07687">
    <property type="entry name" value="M20_dimer"/>
    <property type="match status" value="1"/>
</dbReference>
<proteinExistence type="inferred from homology"/>
<dbReference type="PROSITE" id="PS00759">
    <property type="entry name" value="ARGE_DAPE_CPG2_2"/>
    <property type="match status" value="1"/>
</dbReference>
<dbReference type="InterPro" id="IPR011650">
    <property type="entry name" value="Peptidase_M20_dimer"/>
</dbReference>
<dbReference type="InterPro" id="IPR010162">
    <property type="entry name" value="PepT-like"/>
</dbReference>
<reference evidence="9 10" key="1">
    <citation type="submission" date="2023-07" db="EMBL/GenBank/DDBJ databases">
        <title>Genomic Encyclopedia of Type Strains, Phase IV (KMG-IV): sequencing the most valuable type-strain genomes for metagenomic binning, comparative biology and taxonomic classification.</title>
        <authorList>
            <person name="Goeker M."/>
        </authorList>
    </citation>
    <scope>NUCLEOTIDE SEQUENCE [LARGE SCALE GENOMIC DNA]</scope>
    <source>
        <strain evidence="9 10">DSM 16784</strain>
    </source>
</reference>
<comment type="similarity">
    <text evidence="7">Belongs to the peptidase M42 family.</text>
</comment>
<comment type="cofactor">
    <cofactor evidence="1">
        <name>Zn(2+)</name>
        <dbReference type="ChEBI" id="CHEBI:29105"/>
    </cofactor>
</comment>
<evidence type="ECO:0000259" key="8">
    <source>
        <dbReference type="Pfam" id="PF07687"/>
    </source>
</evidence>
<comment type="caution">
    <text evidence="9">The sequence shown here is derived from an EMBL/GenBank/DDBJ whole genome shotgun (WGS) entry which is preliminary data.</text>
</comment>
<dbReference type="NCBIfam" id="TIGR01883">
    <property type="entry name" value="PepT-like"/>
    <property type="match status" value="1"/>
</dbReference>
<dbReference type="Gene3D" id="3.40.630.10">
    <property type="entry name" value="Zn peptidases"/>
    <property type="match status" value="1"/>
</dbReference>
<keyword evidence="9" id="KW-0031">Aminopeptidase</keyword>
<evidence type="ECO:0000256" key="6">
    <source>
        <dbReference type="ARBA" id="ARBA00023049"/>
    </source>
</evidence>
<organism evidence="9 10">
    <name type="scientific">Breznakia pachnodae</name>
    <dbReference type="NCBI Taxonomy" id="265178"/>
    <lineage>
        <taxon>Bacteria</taxon>
        <taxon>Bacillati</taxon>
        <taxon>Bacillota</taxon>
        <taxon>Erysipelotrichia</taxon>
        <taxon>Erysipelotrichales</taxon>
        <taxon>Erysipelotrichaceae</taxon>
        <taxon>Breznakia</taxon>
    </lineage>
</organism>
<evidence type="ECO:0000313" key="10">
    <source>
        <dbReference type="Proteomes" id="UP001230220"/>
    </source>
</evidence>
<keyword evidence="5" id="KW-0862">Zinc</keyword>
<evidence type="ECO:0000256" key="1">
    <source>
        <dbReference type="ARBA" id="ARBA00001947"/>
    </source>
</evidence>
<sequence length="376" mass="41229">MKTERMIKNFEDMVKIDSTSRKEGKYHEYLKKIFKDLGCSLYEDNISKTTGLGGNNLLFKFPGDARYDSIFFSCHTDTVSPGENIETQIKNDIIYSLGDTILAADDKAGIAAIIESLHILKENNIPHGPVEVVLSPGEEIGLLGSKEFDTNQLKSQYGFILDGAGKVGIITVASPTLMKLNIKVYGKAAHAGVEPEKGIPAINMVAEAISKIPSGRLDDKTTLNFGTIHGGVATNIVSEEVTVEMEIRSISHETCLTKEKEVITVFEQVVHSWGGKLEIESQLLSRGYEFSKDDKVVQLATIAIKNIGRDAHFEISGGASDANSFNEKGKECVTLSIGYEKIHTTEEFIPIEEMEATVKLLLALIENKVEDGNEIN</sequence>
<evidence type="ECO:0000256" key="4">
    <source>
        <dbReference type="ARBA" id="ARBA00022801"/>
    </source>
</evidence>